<proteinExistence type="inferred from homology"/>
<organism evidence="7 8">
    <name type="scientific">Streptacidiphilus jiangxiensis</name>
    <dbReference type="NCBI Taxonomy" id="235985"/>
    <lineage>
        <taxon>Bacteria</taxon>
        <taxon>Bacillati</taxon>
        <taxon>Actinomycetota</taxon>
        <taxon>Actinomycetes</taxon>
        <taxon>Kitasatosporales</taxon>
        <taxon>Streptomycetaceae</taxon>
        <taxon>Streptacidiphilus</taxon>
    </lineage>
</organism>
<dbReference type="PROSITE" id="PS00572">
    <property type="entry name" value="GLYCOSYL_HYDROL_F1_1"/>
    <property type="match status" value="1"/>
</dbReference>
<dbReference type="GO" id="GO:0008422">
    <property type="term" value="F:beta-glucosidase activity"/>
    <property type="evidence" value="ECO:0007669"/>
    <property type="project" value="TreeGrafter"/>
</dbReference>
<dbReference type="InterPro" id="IPR017853">
    <property type="entry name" value="GH"/>
</dbReference>
<dbReference type="eggNOG" id="COG2723">
    <property type="taxonomic scope" value="Bacteria"/>
</dbReference>
<dbReference type="Pfam" id="PF00232">
    <property type="entry name" value="Glyco_hydro_1"/>
    <property type="match status" value="1"/>
</dbReference>
<dbReference type="Proteomes" id="UP000183015">
    <property type="component" value="Unassembled WGS sequence"/>
</dbReference>
<feature type="active site" description="Nucleophile" evidence="4">
    <location>
        <position position="370"/>
    </location>
</feature>
<sequence length="473" mass="52854">MQHRQLAPFSPDFLWGASTSAYQVEGAWDADGKGRSVQDARTNFPEGTTDYRVAADHYHRFAEDVELFAELGLTAYRFSVAWTRIVPDGDGEVNREGVAFYHRLIDALLERGIEPVLTMYHFDLPQALHEKGGWGSRATVDAFTRYARILFEEFGSKVRYWLTINEQNMMILHGAAIGTAGDAANPQKALYQQNHHMMLAQAETMRLCHELVPGGKIGPAPNISVVYPASPRPEDILAAEDFNAIRNWLYLDMACRGSYNPTAWAWLTEKGIAPEIADSDLEILASGRPDFLALNYYSTATVAAPLDGGGVGAVDGADQQLAVGEEGVFRSVRNEHLPVNAFGWEIDPVGFRTTLRVVHDRYRLPLLVTENGLGAFDTLEADGSVHDPYRIEYLAAHISQMRAAVSDGVEMLGYCPWSAIDLISTHQGVRKRYGFVYVDRDEFDLKELKRYRKDSFFWYQQLIKSDGSEVSAA</sequence>
<evidence type="ECO:0000256" key="3">
    <source>
        <dbReference type="ARBA" id="ARBA00023295"/>
    </source>
</evidence>
<reference evidence="8" key="1">
    <citation type="submission" date="2016-10" db="EMBL/GenBank/DDBJ databases">
        <authorList>
            <person name="Varghese N."/>
        </authorList>
    </citation>
    <scope>NUCLEOTIDE SEQUENCE [LARGE SCALE GENOMIC DNA]</scope>
    <source>
        <strain evidence="8">DSM 45096 / BCRC 16803 / CGMCC 4.1857 / CIP 109030 / JCM 12277 / KCTC 19219 / NBRC 100920 / 33214</strain>
    </source>
</reference>
<evidence type="ECO:0000256" key="4">
    <source>
        <dbReference type="PROSITE-ProRule" id="PRU10055"/>
    </source>
</evidence>
<dbReference type="InterPro" id="IPR033132">
    <property type="entry name" value="GH_1_N_CS"/>
</dbReference>
<accession>A0A1H7X098</accession>
<dbReference type="GO" id="GO:0016052">
    <property type="term" value="P:carbohydrate catabolic process"/>
    <property type="evidence" value="ECO:0007669"/>
    <property type="project" value="TreeGrafter"/>
</dbReference>
<keyword evidence="3 6" id="KW-0326">Glycosidase</keyword>
<comment type="similarity">
    <text evidence="1 5">Belongs to the glycosyl hydrolase 1 family.</text>
</comment>
<dbReference type="PRINTS" id="PR00131">
    <property type="entry name" value="GLHYDRLASE1"/>
</dbReference>
<dbReference type="PANTHER" id="PTHR10353:SF136">
    <property type="entry name" value="ARYL-PHOSPHO-BETA-D-GLUCOSIDASE BGLC"/>
    <property type="match status" value="1"/>
</dbReference>
<evidence type="ECO:0000313" key="8">
    <source>
        <dbReference type="Proteomes" id="UP000183015"/>
    </source>
</evidence>
<dbReference type="InterPro" id="IPR018120">
    <property type="entry name" value="Glyco_hydro_1_AS"/>
</dbReference>
<dbReference type="RefSeq" id="WP_042452559.1">
    <property type="nucleotide sequence ID" value="NZ_BBPN01000025.1"/>
</dbReference>
<dbReference type="EMBL" id="FOAZ01000022">
    <property type="protein sequence ID" value="SEM26627.1"/>
    <property type="molecule type" value="Genomic_DNA"/>
</dbReference>
<evidence type="ECO:0000313" key="7">
    <source>
        <dbReference type="EMBL" id="SEM26627.1"/>
    </source>
</evidence>
<evidence type="ECO:0000256" key="6">
    <source>
        <dbReference type="RuleBase" id="RU004468"/>
    </source>
</evidence>
<dbReference type="STRING" id="235985.SAMN05414137_12211"/>
<gene>
    <name evidence="7" type="ORF">SAMN05414137_12211</name>
</gene>
<dbReference type="Gene3D" id="3.20.20.80">
    <property type="entry name" value="Glycosidases"/>
    <property type="match status" value="1"/>
</dbReference>
<name>A0A1H7X098_STRJI</name>
<dbReference type="SUPFAM" id="SSF51445">
    <property type="entry name" value="(Trans)glycosidases"/>
    <property type="match status" value="1"/>
</dbReference>
<dbReference type="AlphaFoldDB" id="A0A1H7X098"/>
<keyword evidence="2 6" id="KW-0378">Hydrolase</keyword>
<dbReference type="GO" id="GO:0005829">
    <property type="term" value="C:cytosol"/>
    <property type="evidence" value="ECO:0007669"/>
    <property type="project" value="TreeGrafter"/>
</dbReference>
<evidence type="ECO:0000256" key="2">
    <source>
        <dbReference type="ARBA" id="ARBA00022801"/>
    </source>
</evidence>
<dbReference type="OrthoDB" id="9765195at2"/>
<dbReference type="PROSITE" id="PS00653">
    <property type="entry name" value="GLYCOSYL_HYDROL_F1_2"/>
    <property type="match status" value="1"/>
</dbReference>
<dbReference type="PANTHER" id="PTHR10353">
    <property type="entry name" value="GLYCOSYL HYDROLASE"/>
    <property type="match status" value="1"/>
</dbReference>
<evidence type="ECO:0000256" key="5">
    <source>
        <dbReference type="RuleBase" id="RU003690"/>
    </source>
</evidence>
<dbReference type="InterPro" id="IPR001360">
    <property type="entry name" value="Glyco_hydro_1"/>
</dbReference>
<keyword evidence="8" id="KW-1185">Reference proteome</keyword>
<dbReference type="FunFam" id="3.20.20.80:FF:000004">
    <property type="entry name" value="Beta-glucosidase 6-phospho-beta-glucosidase"/>
    <property type="match status" value="1"/>
</dbReference>
<protein>
    <submittedName>
        <fullName evidence="7">6-phospho-beta-glucosidase</fullName>
    </submittedName>
</protein>
<evidence type="ECO:0000256" key="1">
    <source>
        <dbReference type="ARBA" id="ARBA00010838"/>
    </source>
</evidence>